<evidence type="ECO:0000259" key="1">
    <source>
        <dbReference type="PROSITE" id="PS51192"/>
    </source>
</evidence>
<dbReference type="Gene3D" id="3.40.50.300">
    <property type="entry name" value="P-loop containing nucleotide triphosphate hydrolases"/>
    <property type="match status" value="2"/>
</dbReference>
<reference evidence="3 4" key="1">
    <citation type="submission" date="2019-03" db="EMBL/GenBank/DDBJ databases">
        <title>Genomic Encyclopedia of Archaeal and Bacterial Type Strains, Phase II (KMG-II): from individual species to whole genera.</title>
        <authorList>
            <person name="Goeker M."/>
        </authorList>
    </citation>
    <scope>NUCLEOTIDE SEQUENCE [LARGE SCALE GENOMIC DNA]</scope>
    <source>
        <strain evidence="3 4">DSM 18435</strain>
    </source>
</reference>
<protein>
    <submittedName>
        <fullName evidence="3">Superfamily II DNA or RNA helicase</fullName>
    </submittedName>
</protein>
<dbReference type="Proteomes" id="UP000295468">
    <property type="component" value="Unassembled WGS sequence"/>
</dbReference>
<comment type="caution">
    <text evidence="3">The sequence shown here is derived from an EMBL/GenBank/DDBJ whole genome shotgun (WGS) entry which is preliminary data.</text>
</comment>
<keyword evidence="3" id="KW-0067">ATP-binding</keyword>
<organism evidence="3 4">
    <name type="scientific">Zeaxanthinibacter enoshimensis</name>
    <dbReference type="NCBI Taxonomy" id="392009"/>
    <lineage>
        <taxon>Bacteria</taxon>
        <taxon>Pseudomonadati</taxon>
        <taxon>Bacteroidota</taxon>
        <taxon>Flavobacteriia</taxon>
        <taxon>Flavobacteriales</taxon>
        <taxon>Flavobacteriaceae</taxon>
        <taxon>Zeaxanthinibacter</taxon>
    </lineage>
</organism>
<dbReference type="GO" id="GO:0005524">
    <property type="term" value="F:ATP binding"/>
    <property type="evidence" value="ECO:0007669"/>
    <property type="project" value="InterPro"/>
</dbReference>
<dbReference type="GO" id="GO:0004386">
    <property type="term" value="F:helicase activity"/>
    <property type="evidence" value="ECO:0007669"/>
    <property type="project" value="UniProtKB-KW"/>
</dbReference>
<dbReference type="InterPro" id="IPR050742">
    <property type="entry name" value="Helicase_Restrict-Modif_Enz"/>
</dbReference>
<dbReference type="GO" id="GO:0005829">
    <property type="term" value="C:cytosol"/>
    <property type="evidence" value="ECO:0007669"/>
    <property type="project" value="TreeGrafter"/>
</dbReference>
<dbReference type="InterPro" id="IPR027417">
    <property type="entry name" value="P-loop_NTPase"/>
</dbReference>
<dbReference type="GO" id="GO:0016787">
    <property type="term" value="F:hydrolase activity"/>
    <property type="evidence" value="ECO:0007669"/>
    <property type="project" value="InterPro"/>
</dbReference>
<dbReference type="RefSeq" id="WP_133644237.1">
    <property type="nucleotide sequence ID" value="NZ_SNYI01000002.1"/>
</dbReference>
<sequence>MLPYLSGHLTSNLNPNLDLNLQTRNIEKTLYDYQADDLNAIFDYLEEAPDNVNLLYQLPTGGGKTVVFSEIARRFIQKTGKKVVVLTHRIELSSQTSRMLRGFSVKNKVINSEVKELGADDDHMCYVAMVETLNNRLQDGMISLNNVGMVIIDEAHYNSFRKLFKYFEKSIILGVTATPLSSNIKLPMKDNYKKLIVGESIESLIKKNFLARANMYNYDVSLKSLKLGVSGDYTVKSSDELYGNQNMLGKLLGAYEEIAKGTKTLIFNNGISTSRYVYEIFKKAGYNIRHLDNKNTASERKDILEWFAKTPDAILTSVSILTTGFDEPTVETIILNRATRSLTLYFQMIGRGSRVLPNKKEFTVVDLGNNIARFGRWDAPIDWQEIFHFPDFFLENIKNDEDIEREFVYEMPKELREKFSKSESIEFDVKEEYKKVFAQGLKSKTVLERSIEQHAQICVENSSDVFDARLLAKELKEEISYRVRQYSYCIMNNTKSYKEWLEEDYERKLRLSISQKFAARM</sequence>
<feature type="domain" description="Helicase ATP-binding" evidence="1">
    <location>
        <begin position="45"/>
        <end position="197"/>
    </location>
</feature>
<evidence type="ECO:0000259" key="2">
    <source>
        <dbReference type="PROSITE" id="PS51194"/>
    </source>
</evidence>
<dbReference type="PROSITE" id="PS51194">
    <property type="entry name" value="HELICASE_CTER"/>
    <property type="match status" value="1"/>
</dbReference>
<keyword evidence="3" id="KW-0547">Nucleotide-binding</keyword>
<dbReference type="EMBL" id="SNYI01000002">
    <property type="protein sequence ID" value="TDQ31411.1"/>
    <property type="molecule type" value="Genomic_DNA"/>
</dbReference>
<evidence type="ECO:0000313" key="3">
    <source>
        <dbReference type="EMBL" id="TDQ31411.1"/>
    </source>
</evidence>
<feature type="domain" description="Helicase C-terminal" evidence="2">
    <location>
        <begin position="250"/>
        <end position="433"/>
    </location>
</feature>
<keyword evidence="4" id="KW-1185">Reference proteome</keyword>
<proteinExistence type="predicted"/>
<gene>
    <name evidence="3" type="ORF">CLV82_2119</name>
</gene>
<name>A0A4R6TPV4_9FLAO</name>
<evidence type="ECO:0000313" key="4">
    <source>
        <dbReference type="Proteomes" id="UP000295468"/>
    </source>
</evidence>
<dbReference type="AlphaFoldDB" id="A0A4R6TPV4"/>
<dbReference type="PANTHER" id="PTHR47396">
    <property type="entry name" value="TYPE I RESTRICTION ENZYME ECOKI R PROTEIN"/>
    <property type="match status" value="1"/>
</dbReference>
<dbReference type="PANTHER" id="PTHR47396:SF1">
    <property type="entry name" value="ATP-DEPENDENT HELICASE IRC3-RELATED"/>
    <property type="match status" value="1"/>
</dbReference>
<keyword evidence="3" id="KW-0378">Hydrolase</keyword>
<dbReference type="OrthoDB" id="9802848at2"/>
<dbReference type="InterPro" id="IPR001650">
    <property type="entry name" value="Helicase_C-like"/>
</dbReference>
<keyword evidence="3" id="KW-0347">Helicase</keyword>
<dbReference type="SMART" id="SM00490">
    <property type="entry name" value="HELICc"/>
    <property type="match status" value="1"/>
</dbReference>
<dbReference type="Pfam" id="PF00271">
    <property type="entry name" value="Helicase_C"/>
    <property type="match status" value="1"/>
</dbReference>
<dbReference type="Pfam" id="PF04851">
    <property type="entry name" value="ResIII"/>
    <property type="match status" value="1"/>
</dbReference>
<accession>A0A4R6TPV4</accession>
<dbReference type="PROSITE" id="PS51192">
    <property type="entry name" value="HELICASE_ATP_BIND_1"/>
    <property type="match status" value="1"/>
</dbReference>
<dbReference type="InterPro" id="IPR006935">
    <property type="entry name" value="Helicase/UvrB_N"/>
</dbReference>
<dbReference type="InterPro" id="IPR014001">
    <property type="entry name" value="Helicase_ATP-bd"/>
</dbReference>
<dbReference type="GO" id="GO:0003677">
    <property type="term" value="F:DNA binding"/>
    <property type="evidence" value="ECO:0007669"/>
    <property type="project" value="InterPro"/>
</dbReference>
<dbReference type="SMART" id="SM00487">
    <property type="entry name" value="DEXDc"/>
    <property type="match status" value="1"/>
</dbReference>
<dbReference type="CDD" id="cd18799">
    <property type="entry name" value="SF2_C_EcoAI-like"/>
    <property type="match status" value="1"/>
</dbReference>
<dbReference type="SUPFAM" id="SSF52540">
    <property type="entry name" value="P-loop containing nucleoside triphosphate hydrolases"/>
    <property type="match status" value="1"/>
</dbReference>